<evidence type="ECO:0000313" key="2">
    <source>
        <dbReference type="Proteomes" id="UP001501195"/>
    </source>
</evidence>
<dbReference type="InterPro" id="IPR009351">
    <property type="entry name" value="AlkZ-like"/>
</dbReference>
<sequence length="399" mass="42719">MVTAHLQRVLERVAVVQIDSVNVLARSHYLPFFSRLGPYDRALLDAACRPPRQRIVEYWAHEASLVAPATHRLLRWRMARVRTDSWGGVRRVAEEAPGLLADVLAVVAERGPLTAREVEALLAAPAAAVPRLHWGWNWSQVKTACEHLFFAGALTAAGRTAQFERRYDLPERVLPAAVLAAPDPDPAEAARELVALSAAAAGVATEAGLRDYFRLRPEPSRRAVAELVEAGVLLPVEVGGWDRPAYLHAGATLPRVRARALLSPFDSLVWHRERTEQLWGMRLRLEVYTPAAARVHGYYVLPFLLGERLVARVDLKADRAADGGAGVLRVQAAWAEPGAPAGTPSALAAELAELAAWLGLARTAVRGAGDLAPALASAAGAVDPGVDPGADPTGVPPGG</sequence>
<dbReference type="PANTHER" id="PTHR30528:SF0">
    <property type="entry name" value="CYTOPLASMIC PROTEIN"/>
    <property type="match status" value="1"/>
</dbReference>
<protein>
    <submittedName>
        <fullName evidence="1">Winged helix-turn-helix domain-containing protein</fullName>
    </submittedName>
</protein>
<name>A0ABP9HI59_9ACTN</name>
<dbReference type="Proteomes" id="UP001501195">
    <property type="component" value="Unassembled WGS sequence"/>
</dbReference>
<comment type="caution">
    <text evidence="1">The sequence shown here is derived from an EMBL/GenBank/DDBJ whole genome shotgun (WGS) entry which is preliminary data.</text>
</comment>
<organism evidence="1 2">
    <name type="scientific">Kineococcus glutinatus</name>
    <dbReference type="NCBI Taxonomy" id="1070872"/>
    <lineage>
        <taxon>Bacteria</taxon>
        <taxon>Bacillati</taxon>
        <taxon>Actinomycetota</taxon>
        <taxon>Actinomycetes</taxon>
        <taxon>Kineosporiales</taxon>
        <taxon>Kineosporiaceae</taxon>
        <taxon>Kineococcus</taxon>
    </lineage>
</organism>
<dbReference type="Pfam" id="PF06224">
    <property type="entry name" value="AlkZ-like"/>
    <property type="match status" value="1"/>
</dbReference>
<accession>A0ABP9HI59</accession>
<dbReference type="EMBL" id="BAABIL010000146">
    <property type="protein sequence ID" value="GAA4971530.1"/>
    <property type="molecule type" value="Genomic_DNA"/>
</dbReference>
<reference evidence="2" key="1">
    <citation type="journal article" date="2019" name="Int. J. Syst. Evol. Microbiol.">
        <title>The Global Catalogue of Microorganisms (GCM) 10K type strain sequencing project: providing services to taxonomists for standard genome sequencing and annotation.</title>
        <authorList>
            <consortium name="The Broad Institute Genomics Platform"/>
            <consortium name="The Broad Institute Genome Sequencing Center for Infectious Disease"/>
            <person name="Wu L."/>
            <person name="Ma J."/>
        </authorList>
    </citation>
    <scope>NUCLEOTIDE SEQUENCE [LARGE SCALE GENOMIC DNA]</scope>
    <source>
        <strain evidence="2">JCM 18126</strain>
    </source>
</reference>
<dbReference type="PANTHER" id="PTHR30528">
    <property type="entry name" value="CYTOPLASMIC PROTEIN"/>
    <property type="match status" value="1"/>
</dbReference>
<gene>
    <name evidence="1" type="ORF">GCM10023225_11600</name>
</gene>
<keyword evidence="2" id="KW-1185">Reference proteome</keyword>
<proteinExistence type="predicted"/>
<evidence type="ECO:0000313" key="1">
    <source>
        <dbReference type="EMBL" id="GAA4971530.1"/>
    </source>
</evidence>